<evidence type="ECO:0000256" key="2">
    <source>
        <dbReference type="ARBA" id="ARBA00022679"/>
    </source>
</evidence>
<dbReference type="NCBIfam" id="NF040568">
    <property type="entry name" value="SCO2525_fam"/>
    <property type="match status" value="1"/>
</dbReference>
<protein>
    <submittedName>
        <fullName evidence="4">SCO2525 family SAM-dependent methyltransferase</fullName>
    </submittedName>
</protein>
<keyword evidence="5" id="KW-1185">Reference proteome</keyword>
<proteinExistence type="predicted"/>
<dbReference type="PANTHER" id="PTHR10867:SF17">
    <property type="entry name" value="NICOTINAMIDE N-METHYLTRANSFERASE"/>
    <property type="match status" value="1"/>
</dbReference>
<comment type="caution">
    <text evidence="4">The sequence shown here is derived from an EMBL/GenBank/DDBJ whole genome shotgun (WGS) entry which is preliminary data.</text>
</comment>
<dbReference type="PROSITE" id="PS51681">
    <property type="entry name" value="SAM_MT_NNMT_PNMT_TEMT"/>
    <property type="match status" value="1"/>
</dbReference>
<name>A0ABW2HLJ4_9ACTN</name>
<evidence type="ECO:0000313" key="4">
    <source>
        <dbReference type="EMBL" id="MFC7272561.1"/>
    </source>
</evidence>
<dbReference type="Gene3D" id="3.40.50.150">
    <property type="entry name" value="Vaccinia Virus protein VP39"/>
    <property type="match status" value="1"/>
</dbReference>
<keyword evidence="1 4" id="KW-0489">Methyltransferase</keyword>
<dbReference type="PANTHER" id="PTHR10867">
    <property type="entry name" value="NNMT/PNMT/TEMT FAMILY MEMBER"/>
    <property type="match status" value="1"/>
</dbReference>
<dbReference type="InterPro" id="IPR000940">
    <property type="entry name" value="NNMT_TEMT_trans"/>
</dbReference>
<dbReference type="InterPro" id="IPR029063">
    <property type="entry name" value="SAM-dependent_MTases_sf"/>
</dbReference>
<evidence type="ECO:0000256" key="1">
    <source>
        <dbReference type="ARBA" id="ARBA00022603"/>
    </source>
</evidence>
<gene>
    <name evidence="4" type="ORF">ACFQS1_01090</name>
</gene>
<dbReference type="RefSeq" id="WP_378963942.1">
    <property type="nucleotide sequence ID" value="NZ_JBHTBJ010000001.1"/>
</dbReference>
<reference evidence="5" key="1">
    <citation type="journal article" date="2019" name="Int. J. Syst. Evol. Microbiol.">
        <title>The Global Catalogue of Microorganisms (GCM) 10K type strain sequencing project: providing services to taxonomists for standard genome sequencing and annotation.</title>
        <authorList>
            <consortium name="The Broad Institute Genomics Platform"/>
            <consortium name="The Broad Institute Genome Sequencing Center for Infectious Disease"/>
            <person name="Wu L."/>
            <person name="Ma J."/>
        </authorList>
    </citation>
    <scope>NUCLEOTIDE SEQUENCE [LARGE SCALE GENOMIC DNA]</scope>
    <source>
        <strain evidence="5">XZYJT-10</strain>
    </source>
</reference>
<dbReference type="SUPFAM" id="SSF53335">
    <property type="entry name" value="S-adenosyl-L-methionine-dependent methyltransferases"/>
    <property type="match status" value="1"/>
</dbReference>
<sequence length="260" mass="29268">MGDSVLRAALATGPANDDAPWDRFDSDEYFWHNYKHLRHDDARIIDIVADFFEHCFDRAQPRALANAIDVGSGTNLYPALTMLPFAARVTLFERSHTNRQWLIDALVKPQSSWRDEFWPAISDGRPAYQRIKDPMDVLAGLAWVTKGNVFALRSGQSGAYDLGTMFFVAESITTRDDEFERATLNFIDSLKPGSPFAAAFMCRSEGYYVGSTFFPAYSIDDTDVKSCLESVARISQIERVDSDDLRDGYSGMIVATGWKR</sequence>
<dbReference type="EMBL" id="JBHTBJ010000001">
    <property type="protein sequence ID" value="MFC7272561.1"/>
    <property type="molecule type" value="Genomic_DNA"/>
</dbReference>
<evidence type="ECO:0000313" key="5">
    <source>
        <dbReference type="Proteomes" id="UP001596548"/>
    </source>
</evidence>
<organism evidence="4 5">
    <name type="scientific">Paractinoplanes rhizophilus</name>
    <dbReference type="NCBI Taxonomy" id="1416877"/>
    <lineage>
        <taxon>Bacteria</taxon>
        <taxon>Bacillati</taxon>
        <taxon>Actinomycetota</taxon>
        <taxon>Actinomycetes</taxon>
        <taxon>Micromonosporales</taxon>
        <taxon>Micromonosporaceae</taxon>
        <taxon>Paractinoplanes</taxon>
    </lineage>
</organism>
<dbReference type="GO" id="GO:0032259">
    <property type="term" value="P:methylation"/>
    <property type="evidence" value="ECO:0007669"/>
    <property type="project" value="UniProtKB-KW"/>
</dbReference>
<dbReference type="Pfam" id="PF01234">
    <property type="entry name" value="NNMT_PNMT_TEMT"/>
    <property type="match status" value="1"/>
</dbReference>
<dbReference type="GO" id="GO:0008168">
    <property type="term" value="F:methyltransferase activity"/>
    <property type="evidence" value="ECO:0007669"/>
    <property type="project" value="UniProtKB-KW"/>
</dbReference>
<dbReference type="Proteomes" id="UP001596548">
    <property type="component" value="Unassembled WGS sequence"/>
</dbReference>
<keyword evidence="2" id="KW-0808">Transferase</keyword>
<evidence type="ECO:0000256" key="3">
    <source>
        <dbReference type="ARBA" id="ARBA00022691"/>
    </source>
</evidence>
<keyword evidence="3" id="KW-0949">S-adenosyl-L-methionine</keyword>
<accession>A0ABW2HLJ4</accession>